<dbReference type="OrthoDB" id="5144977at2"/>
<feature type="region of interest" description="Disordered" evidence="1">
    <location>
        <begin position="40"/>
        <end position="76"/>
    </location>
</feature>
<gene>
    <name evidence="3" type="ORF">ATL42_1312</name>
</gene>
<comment type="caution">
    <text evidence="3">The sequence shown here is derived from an EMBL/GenBank/DDBJ whole genome shotgun (WGS) entry which is preliminary data.</text>
</comment>
<accession>A0A2A9E471</accession>
<dbReference type="AlphaFoldDB" id="A0A2A9E471"/>
<protein>
    <submittedName>
        <fullName evidence="3">Uncharacterized protein</fullName>
    </submittedName>
</protein>
<dbReference type="Proteomes" id="UP000225548">
    <property type="component" value="Unassembled WGS sequence"/>
</dbReference>
<sequence>MPVLEPYPAAPRPSFDVPAFAPVSVHTPVVLQRVSTPVGVPHAVDSENTTARHAGGDAAHGSTDRSLPGSHTSAHTYRAPRSRGAAIIVLSFALALAVGVGTYLAILSNQWEARSSEWEAQSRDLGGEVADLTGDVAGMTSELSIVRDQLATAQTRITELADEKAQVGDDRESQKILANDVQEVAQTALNVSASLGDCVTAQNTVMGYLAAPDTTTPEIIQTAATQADTVCAAAVDDYNSLQRDLSAS</sequence>
<dbReference type="RefSeq" id="WP_098454646.1">
    <property type="nucleotide sequence ID" value="NZ_PDJG01000001.1"/>
</dbReference>
<evidence type="ECO:0000313" key="4">
    <source>
        <dbReference type="Proteomes" id="UP000225548"/>
    </source>
</evidence>
<keyword evidence="2" id="KW-1133">Transmembrane helix</keyword>
<organism evidence="3 4">
    <name type="scientific">Sanguibacter antarcticus</name>
    <dbReference type="NCBI Taxonomy" id="372484"/>
    <lineage>
        <taxon>Bacteria</taxon>
        <taxon>Bacillati</taxon>
        <taxon>Actinomycetota</taxon>
        <taxon>Actinomycetes</taxon>
        <taxon>Micrococcales</taxon>
        <taxon>Sanguibacteraceae</taxon>
        <taxon>Sanguibacter</taxon>
    </lineage>
</organism>
<evidence type="ECO:0000256" key="2">
    <source>
        <dbReference type="SAM" id="Phobius"/>
    </source>
</evidence>
<proteinExistence type="predicted"/>
<evidence type="ECO:0000313" key="3">
    <source>
        <dbReference type="EMBL" id="PFG33436.1"/>
    </source>
</evidence>
<feature type="transmembrane region" description="Helical" evidence="2">
    <location>
        <begin position="85"/>
        <end position="106"/>
    </location>
</feature>
<keyword evidence="2" id="KW-0812">Transmembrane</keyword>
<keyword evidence="2" id="KW-0472">Membrane</keyword>
<dbReference type="EMBL" id="PDJG01000001">
    <property type="protein sequence ID" value="PFG33436.1"/>
    <property type="molecule type" value="Genomic_DNA"/>
</dbReference>
<keyword evidence="4" id="KW-1185">Reference proteome</keyword>
<reference evidence="3 4" key="1">
    <citation type="submission" date="2017-10" db="EMBL/GenBank/DDBJ databases">
        <title>Sequencing the genomes of 1000 actinobacteria strains.</title>
        <authorList>
            <person name="Klenk H.-P."/>
        </authorList>
    </citation>
    <scope>NUCLEOTIDE SEQUENCE [LARGE SCALE GENOMIC DNA]</scope>
    <source>
        <strain evidence="3 4">DSM 18966</strain>
    </source>
</reference>
<name>A0A2A9E471_9MICO</name>
<evidence type="ECO:0000256" key="1">
    <source>
        <dbReference type="SAM" id="MobiDB-lite"/>
    </source>
</evidence>